<name>H2ECY8_9VIRU</name>
<protein>
    <submittedName>
        <fullName evidence="1">Uncharacterized protein</fullName>
    </submittedName>
</protein>
<dbReference type="EMBL" id="JN885995">
    <property type="protein sequence ID" value="AEX62261.1"/>
    <property type="molecule type" value="Genomic_DNA"/>
</dbReference>
<sequence length="72" mass="8636">MNDDKIIFQLIDSNVNVQLDKQFSGSDVKDVVHKFYEYIYNTLKNEKLLPVINITIKNIQNNKLYYFDIENY</sequence>
<reference evidence="1" key="1">
    <citation type="submission" date="2011-10" db="EMBL/GenBank/DDBJ databases">
        <title>Provirophages and transpovirons: unique mobilome of giant viruses.</title>
        <authorList>
            <person name="Desnues C."/>
            <person name="LaScola B."/>
            <person name="Yutin N."/>
            <person name="Fournous G."/>
            <person name="Koonin E."/>
            <person name="Raoult D."/>
        </authorList>
    </citation>
    <scope>NUCLEOTIDE SEQUENCE</scope>
    <source>
        <strain evidence="1">Mv13-mv</strain>
    </source>
</reference>
<gene>
    <name evidence="1" type="ORF">mv_R56</name>
</gene>
<proteinExistence type="predicted"/>
<accession>H2ECY8</accession>
<organism evidence="1">
    <name type="scientific">Moumouvirus sp. 'Monve'</name>
    <dbReference type="NCBI Taxonomy" id="1128131"/>
    <lineage>
        <taxon>Viruses</taxon>
        <taxon>Varidnaviria</taxon>
        <taxon>Bamfordvirae</taxon>
        <taxon>Nucleocytoviricota</taxon>
        <taxon>Megaviricetes</taxon>
        <taxon>Imitervirales</taxon>
        <taxon>Mimiviridae</taxon>
        <taxon>Megamimivirinae</taxon>
        <taxon>Moumouvirus</taxon>
    </lineage>
</organism>
<evidence type="ECO:0000313" key="1">
    <source>
        <dbReference type="EMBL" id="AEX62261.1"/>
    </source>
</evidence>